<organism evidence="4 5">
    <name type="scientific">Ottowia flava</name>
    <dbReference type="NCBI Taxonomy" id="2675430"/>
    <lineage>
        <taxon>Bacteria</taxon>
        <taxon>Pseudomonadati</taxon>
        <taxon>Pseudomonadota</taxon>
        <taxon>Betaproteobacteria</taxon>
        <taxon>Burkholderiales</taxon>
        <taxon>Comamonadaceae</taxon>
        <taxon>Ottowia</taxon>
    </lineage>
</organism>
<comment type="caution">
    <text evidence="4">The sequence shown here is derived from an EMBL/GenBank/DDBJ whole genome shotgun (WGS) entry which is preliminary data.</text>
</comment>
<keyword evidence="2" id="KW-1133">Transmembrane helix</keyword>
<evidence type="ECO:0000256" key="2">
    <source>
        <dbReference type="SAM" id="Phobius"/>
    </source>
</evidence>
<name>A0ABW4KW95_9BURK</name>
<dbReference type="InterPro" id="IPR024402">
    <property type="entry name" value="DUF2726"/>
</dbReference>
<evidence type="ECO:0000259" key="3">
    <source>
        <dbReference type="Pfam" id="PF10881"/>
    </source>
</evidence>
<feature type="region of interest" description="Disordered" evidence="1">
    <location>
        <begin position="203"/>
        <end position="226"/>
    </location>
</feature>
<evidence type="ECO:0000256" key="1">
    <source>
        <dbReference type="SAM" id="MobiDB-lite"/>
    </source>
</evidence>
<dbReference type="RefSeq" id="WP_187265755.1">
    <property type="nucleotide sequence ID" value="NZ_JBHUEJ010000037.1"/>
</dbReference>
<evidence type="ECO:0000313" key="4">
    <source>
        <dbReference type="EMBL" id="MFD1712265.1"/>
    </source>
</evidence>
<reference evidence="5" key="1">
    <citation type="journal article" date="2019" name="Int. J. Syst. Evol. Microbiol.">
        <title>The Global Catalogue of Microorganisms (GCM) 10K type strain sequencing project: providing services to taxonomists for standard genome sequencing and annotation.</title>
        <authorList>
            <consortium name="The Broad Institute Genomics Platform"/>
            <consortium name="The Broad Institute Genome Sequencing Center for Infectious Disease"/>
            <person name="Wu L."/>
            <person name="Ma J."/>
        </authorList>
    </citation>
    <scope>NUCLEOTIDE SEQUENCE [LARGE SCALE GENOMIC DNA]</scope>
    <source>
        <strain evidence="5">LMG 29247</strain>
    </source>
</reference>
<dbReference type="EMBL" id="JBHUEJ010000037">
    <property type="protein sequence ID" value="MFD1712265.1"/>
    <property type="molecule type" value="Genomic_DNA"/>
</dbReference>
<dbReference type="Pfam" id="PF10881">
    <property type="entry name" value="DUF2726"/>
    <property type="match status" value="1"/>
</dbReference>
<feature type="compositionally biased region" description="Basic and acidic residues" evidence="1">
    <location>
        <begin position="203"/>
        <end position="214"/>
    </location>
</feature>
<feature type="domain" description="DUF2726" evidence="3">
    <location>
        <begin position="58"/>
        <end position="170"/>
    </location>
</feature>
<sequence length="242" mass="26865">MNALTGSGGVTIVVLGMIGLLAGLLGLALYFSERSRVARERPAEKPRRMPKQWPLNPRPLANSAERRVWHWLRVTFPDHQVVPKLPLTRFTLPRDPEQGHEWFEMLSTAYCSFTICANDGQVIGCVDLSGPRGLSRGNKHLKHTLLGQCGIGYWVLSSDALPKAESLRSEFLGAGEAMMLAHRTQPADLDVVRSHLHQALDRGREQRFGAHADPSDSDMSHWPQADSFLGTLDSRRGALQSQ</sequence>
<proteinExistence type="predicted"/>
<keyword evidence="2" id="KW-0812">Transmembrane</keyword>
<keyword evidence="5" id="KW-1185">Reference proteome</keyword>
<feature type="transmembrane region" description="Helical" evidence="2">
    <location>
        <begin position="12"/>
        <end position="31"/>
    </location>
</feature>
<gene>
    <name evidence="4" type="ORF">ACFSF0_16800</name>
</gene>
<dbReference type="Proteomes" id="UP001597304">
    <property type="component" value="Unassembled WGS sequence"/>
</dbReference>
<keyword evidence="2" id="KW-0472">Membrane</keyword>
<evidence type="ECO:0000313" key="5">
    <source>
        <dbReference type="Proteomes" id="UP001597304"/>
    </source>
</evidence>
<protein>
    <submittedName>
        <fullName evidence="4">DUF2726 domain-containing protein</fullName>
    </submittedName>
</protein>
<accession>A0ABW4KW95</accession>